<evidence type="ECO:0000313" key="7">
    <source>
        <dbReference type="Proteomes" id="UP000254051"/>
    </source>
</evidence>
<dbReference type="PANTHER" id="PTHR43847:SF1">
    <property type="entry name" value="BLL3993 PROTEIN"/>
    <property type="match status" value="1"/>
</dbReference>
<evidence type="ECO:0000256" key="5">
    <source>
        <dbReference type="SAM" id="Phobius"/>
    </source>
</evidence>
<dbReference type="GO" id="GO:0032259">
    <property type="term" value="P:methylation"/>
    <property type="evidence" value="ECO:0007669"/>
    <property type="project" value="UniProtKB-KW"/>
</dbReference>
<dbReference type="InterPro" id="IPR007269">
    <property type="entry name" value="ICMT_MeTrfase"/>
</dbReference>
<feature type="transmembrane region" description="Helical" evidence="5">
    <location>
        <begin position="77"/>
        <end position="95"/>
    </location>
</feature>
<dbReference type="GO" id="GO:0016020">
    <property type="term" value="C:membrane"/>
    <property type="evidence" value="ECO:0007669"/>
    <property type="project" value="UniProtKB-SubCell"/>
</dbReference>
<keyword evidence="6" id="KW-0808">Transferase</keyword>
<evidence type="ECO:0000313" key="6">
    <source>
        <dbReference type="EMBL" id="SUQ12336.1"/>
    </source>
</evidence>
<dbReference type="Pfam" id="PF04140">
    <property type="entry name" value="ICMT"/>
    <property type="match status" value="1"/>
</dbReference>
<accession>A0A316A497</accession>
<feature type="transmembrane region" description="Helical" evidence="5">
    <location>
        <begin position="5"/>
        <end position="26"/>
    </location>
</feature>
<reference evidence="7" key="1">
    <citation type="submission" date="2017-07" db="EMBL/GenBank/DDBJ databases">
        <authorList>
            <person name="Varghese N."/>
            <person name="Submissions S."/>
        </authorList>
    </citation>
    <scope>NUCLEOTIDE SEQUENCE [LARGE SCALE GENOMIC DNA]</scope>
    <source>
        <strain evidence="7">NLAE-zl-C134</strain>
    </source>
</reference>
<evidence type="ECO:0000256" key="3">
    <source>
        <dbReference type="ARBA" id="ARBA00022989"/>
    </source>
</evidence>
<dbReference type="OrthoDB" id="5471300at2"/>
<dbReference type="RefSeq" id="WP_109708362.1">
    <property type="nucleotide sequence ID" value="NZ_QGDS01000001.1"/>
</dbReference>
<feature type="transmembrane region" description="Helical" evidence="5">
    <location>
        <begin position="101"/>
        <end position="123"/>
    </location>
</feature>
<feature type="transmembrane region" description="Helical" evidence="5">
    <location>
        <begin position="32"/>
        <end position="56"/>
    </location>
</feature>
<dbReference type="InterPro" id="IPR052527">
    <property type="entry name" value="Metal_cation-efflux_comp"/>
</dbReference>
<keyword evidence="3 5" id="KW-1133">Transmembrane helix</keyword>
<organism evidence="6 7">
    <name type="scientific">Faecalicatena contorta</name>
    <dbReference type="NCBI Taxonomy" id="39482"/>
    <lineage>
        <taxon>Bacteria</taxon>
        <taxon>Bacillati</taxon>
        <taxon>Bacillota</taxon>
        <taxon>Clostridia</taxon>
        <taxon>Lachnospirales</taxon>
        <taxon>Lachnospiraceae</taxon>
        <taxon>Faecalicatena</taxon>
    </lineage>
</organism>
<keyword evidence="6" id="KW-0489">Methyltransferase</keyword>
<sequence>MNTKLLFQACIKLFFGLLIAGFLLFIPAGTFLFWNAWLFIAVLFIPMPILGIVLLMKKPELLAKRLNTKEKETEQKSVIILSVIMFISGFVIAALDFRFGWVHIPVWLVGVATLIFLIAYGLYAEVLRENAYLSRTIEVQENQKVIDTGLYGIVRHPMYTVTLLLFLAIPIILGSAISFIIFLSYPVLIVKRIRNEERILESGLDGYTDYKKRVKYRLIPFVW</sequence>
<dbReference type="PANTHER" id="PTHR43847">
    <property type="entry name" value="BLL3993 PROTEIN"/>
    <property type="match status" value="1"/>
</dbReference>
<dbReference type="AlphaFoldDB" id="A0A316A497"/>
<gene>
    <name evidence="6" type="ORF">SAMN05216529_101227</name>
</gene>
<keyword evidence="4 5" id="KW-0472">Membrane</keyword>
<dbReference type="GO" id="GO:0004671">
    <property type="term" value="F:protein C-terminal S-isoprenylcysteine carboxyl O-methyltransferase activity"/>
    <property type="evidence" value="ECO:0007669"/>
    <property type="project" value="InterPro"/>
</dbReference>
<evidence type="ECO:0000256" key="4">
    <source>
        <dbReference type="ARBA" id="ARBA00023136"/>
    </source>
</evidence>
<name>A0A316A497_9FIRM</name>
<proteinExistence type="predicted"/>
<dbReference type="Proteomes" id="UP000254051">
    <property type="component" value="Unassembled WGS sequence"/>
</dbReference>
<keyword evidence="7" id="KW-1185">Reference proteome</keyword>
<comment type="subcellular location">
    <subcellularLocation>
        <location evidence="1">Membrane</location>
        <topology evidence="1">Multi-pass membrane protein</topology>
    </subcellularLocation>
</comment>
<protein>
    <submittedName>
        <fullName evidence="6">Protein-S-isoprenylcysteine O-methyltransferase Ste14</fullName>
    </submittedName>
</protein>
<dbReference type="Gene3D" id="1.20.120.1630">
    <property type="match status" value="1"/>
</dbReference>
<feature type="transmembrane region" description="Helical" evidence="5">
    <location>
        <begin position="163"/>
        <end position="188"/>
    </location>
</feature>
<evidence type="ECO:0000256" key="1">
    <source>
        <dbReference type="ARBA" id="ARBA00004141"/>
    </source>
</evidence>
<keyword evidence="2 5" id="KW-0812">Transmembrane</keyword>
<dbReference type="EMBL" id="UHJJ01000001">
    <property type="protein sequence ID" value="SUQ12336.1"/>
    <property type="molecule type" value="Genomic_DNA"/>
</dbReference>
<evidence type="ECO:0000256" key="2">
    <source>
        <dbReference type="ARBA" id="ARBA00022692"/>
    </source>
</evidence>